<organism evidence="1 2">
    <name type="scientific">Acinetobacter nematophilus</name>
    <dbReference type="NCBI Taxonomy" id="2994642"/>
    <lineage>
        <taxon>Bacteria</taxon>
        <taxon>Pseudomonadati</taxon>
        <taxon>Pseudomonadota</taxon>
        <taxon>Gammaproteobacteria</taxon>
        <taxon>Moraxellales</taxon>
        <taxon>Moraxellaceae</taxon>
        <taxon>Acinetobacter</taxon>
    </lineage>
</organism>
<dbReference type="RefSeq" id="WP_196076163.1">
    <property type="nucleotide sequence ID" value="NZ_JAPKMY010000007.1"/>
</dbReference>
<keyword evidence="2" id="KW-1185">Reference proteome</keyword>
<name>A0A9X3DVM4_9GAMM</name>
<evidence type="ECO:0000313" key="2">
    <source>
        <dbReference type="Proteomes" id="UP001146019"/>
    </source>
</evidence>
<dbReference type="Proteomes" id="UP001146019">
    <property type="component" value="Unassembled WGS sequence"/>
</dbReference>
<proteinExistence type="predicted"/>
<dbReference type="EMBL" id="JAPKMY010000007">
    <property type="protein sequence ID" value="MCX5468800.1"/>
    <property type="molecule type" value="Genomic_DNA"/>
</dbReference>
<protein>
    <submittedName>
        <fullName evidence="1">Uncharacterized protein</fullName>
    </submittedName>
</protein>
<reference evidence="1" key="1">
    <citation type="submission" date="2022-11" db="EMBL/GenBank/DDBJ databases">
        <title>Biodiversity and phylogenetic relationships of bacteria.</title>
        <authorList>
            <person name="Machado R.A.R."/>
            <person name="Bhat A."/>
            <person name="Loulou A."/>
            <person name="Kallel S."/>
        </authorList>
    </citation>
    <scope>NUCLEOTIDE SEQUENCE</scope>
    <source>
        <strain evidence="1">A-IN1</strain>
    </source>
</reference>
<evidence type="ECO:0000313" key="1">
    <source>
        <dbReference type="EMBL" id="MCX5468800.1"/>
    </source>
</evidence>
<comment type="caution">
    <text evidence="1">The sequence shown here is derived from an EMBL/GenBank/DDBJ whole genome shotgun (WGS) entry which is preliminary data.</text>
</comment>
<accession>A0A9X3DVM4</accession>
<gene>
    <name evidence="1" type="ORF">OSH00_13745</name>
</gene>
<dbReference type="AlphaFoldDB" id="A0A9X3DVM4"/>
<sequence>MLILVILVVVAVLGIILAKQIDQRRWQRYQFERDMYFRQYPFQWKGLEQFELVLNINAQAQKKLINQLMLRPSNDSYIRKSSIQREPEYPRQHYTIKVMVQDFTIGYLETKYAELFGASLDQTDFEIGRPIEINAEIIVFERDDEFSCRVKLDLPRNPKTAYQYLIENNQQQFKEKSSK</sequence>